<dbReference type="KEGG" id="tmai:FVE67_07775"/>
<dbReference type="InterPro" id="IPR059101">
    <property type="entry name" value="NFACT-R_2"/>
</dbReference>
<evidence type="ECO:0000259" key="4">
    <source>
        <dbReference type="Pfam" id="PF18297"/>
    </source>
</evidence>
<keyword evidence="2" id="KW-0067">ATP-binding</keyword>
<dbReference type="PANTHER" id="PTHR11933">
    <property type="entry name" value="TRNA 5-METHYLAMINOMETHYL-2-THIOURIDYLATE -METHYLTRANSFERASE"/>
    <property type="match status" value="1"/>
</dbReference>
<evidence type="ECO:0000313" key="6">
    <source>
        <dbReference type="Proteomes" id="UP000501253"/>
    </source>
</evidence>
<dbReference type="PANTHER" id="PTHR11933:SF6">
    <property type="entry name" value="THIL AANH DOMAIN-CONTAINING PROTEIN"/>
    <property type="match status" value="1"/>
</dbReference>
<dbReference type="Pfam" id="PF02568">
    <property type="entry name" value="ThiI"/>
    <property type="match status" value="1"/>
</dbReference>
<sequence length="312" mass="35555">MSRARGLLLFSGGLDSLLAGKVLQAQGIEVWAVRFITPFFHWGWRGREEEFDRLMREKYGFRGIVRDISEEYLEMLKAPPHGYGSAANPCIDCKILMLRKAREVMSEVGADFLATGEVVGQRPMSQRRHIMRHIEKEAGVEGILLRPLCAKHLPPTEPEKKGLVDREKLYDFRGRGRKPQMRLAREFGITDYPTPAGGCILTDPTIGERILRLLELRGGLSVREAELALLGRHFVEEGFWLVVGRKEAENRRLAELARPEDRLFKIRGVPGPTGLLVEGQGDLEKVKEILKRYTPKARDLSEVELEEFRERS</sequence>
<keyword evidence="6" id="KW-1185">Reference proteome</keyword>
<dbReference type="AlphaFoldDB" id="A0A6H1WUB3"/>
<organism evidence="5 6">
    <name type="scientific">Thermosulfurimonas marina</name>
    <dbReference type="NCBI Taxonomy" id="2047767"/>
    <lineage>
        <taxon>Bacteria</taxon>
        <taxon>Pseudomonadati</taxon>
        <taxon>Thermodesulfobacteriota</taxon>
        <taxon>Thermodesulfobacteria</taxon>
        <taxon>Thermodesulfobacteriales</taxon>
        <taxon>Thermodesulfobacteriaceae</taxon>
        <taxon>Thermosulfurimonas</taxon>
    </lineage>
</organism>
<dbReference type="RefSeq" id="WP_168720049.1">
    <property type="nucleotide sequence ID" value="NZ_CP042909.1"/>
</dbReference>
<evidence type="ECO:0000256" key="1">
    <source>
        <dbReference type="ARBA" id="ARBA00022741"/>
    </source>
</evidence>
<proteinExistence type="predicted"/>
<evidence type="ECO:0000313" key="5">
    <source>
        <dbReference type="EMBL" id="QJA06696.1"/>
    </source>
</evidence>
<dbReference type="Pfam" id="PF18297">
    <property type="entry name" value="NFACT-R_2"/>
    <property type="match status" value="1"/>
</dbReference>
<name>A0A6H1WUB3_9BACT</name>
<evidence type="ECO:0000259" key="3">
    <source>
        <dbReference type="Pfam" id="PF02568"/>
    </source>
</evidence>
<dbReference type="EMBL" id="CP042909">
    <property type="protein sequence ID" value="QJA06696.1"/>
    <property type="molecule type" value="Genomic_DNA"/>
</dbReference>
<feature type="domain" description="NFACT protein RNA binding" evidence="4">
    <location>
        <begin position="231"/>
        <end position="306"/>
    </location>
</feature>
<evidence type="ECO:0000256" key="2">
    <source>
        <dbReference type="ARBA" id="ARBA00022840"/>
    </source>
</evidence>
<gene>
    <name evidence="5" type="ORF">FVE67_07775</name>
</gene>
<feature type="domain" description="Thil AANH" evidence="3">
    <location>
        <begin position="4"/>
        <end position="149"/>
    </location>
</feature>
<reference evidence="5 6" key="1">
    <citation type="submission" date="2019-08" db="EMBL/GenBank/DDBJ databases">
        <title>Complete genome sequence of Thermosulfurimonas marina SU872T, an anaerobic thermophilic chemolithoautotrophic bacterium isolated from a shallow marine hydrothermal vent.</title>
        <authorList>
            <person name="Allioux M."/>
            <person name="Jebbar M."/>
            <person name="Slobodkina G."/>
            <person name="Slobodkin A."/>
            <person name="Moalic Y."/>
            <person name="Frolova A."/>
            <person name="Shao Z."/>
            <person name="Alain K."/>
        </authorList>
    </citation>
    <scope>NUCLEOTIDE SEQUENCE [LARGE SCALE GENOMIC DNA]</scope>
    <source>
        <strain evidence="5 6">SU872</strain>
    </source>
</reference>
<dbReference type="InterPro" id="IPR014729">
    <property type="entry name" value="Rossmann-like_a/b/a_fold"/>
</dbReference>
<protein>
    <submittedName>
        <fullName evidence="5">Uncharacterized protein</fullName>
    </submittedName>
</protein>
<accession>A0A6H1WUB3</accession>
<keyword evidence="1" id="KW-0547">Nucleotide-binding</keyword>
<dbReference type="Proteomes" id="UP000501253">
    <property type="component" value="Chromosome"/>
</dbReference>
<dbReference type="InterPro" id="IPR020536">
    <property type="entry name" value="ThiI_AANH"/>
</dbReference>
<dbReference type="GO" id="GO:0004810">
    <property type="term" value="F:CCA tRNA nucleotidyltransferase activity"/>
    <property type="evidence" value="ECO:0007669"/>
    <property type="project" value="InterPro"/>
</dbReference>
<dbReference type="Gene3D" id="3.40.50.620">
    <property type="entry name" value="HUPs"/>
    <property type="match status" value="1"/>
</dbReference>
<dbReference type="GO" id="GO:0005524">
    <property type="term" value="F:ATP binding"/>
    <property type="evidence" value="ECO:0007669"/>
    <property type="project" value="UniProtKB-KW"/>
</dbReference>
<dbReference type="SUPFAM" id="SSF52402">
    <property type="entry name" value="Adenine nucleotide alpha hydrolases-like"/>
    <property type="match status" value="1"/>
</dbReference>